<feature type="compositionally biased region" description="Polar residues" evidence="1">
    <location>
        <begin position="218"/>
        <end position="232"/>
    </location>
</feature>
<proteinExistence type="predicted"/>
<keyword evidence="3" id="KW-1185">Reference proteome</keyword>
<feature type="compositionally biased region" description="Low complexity" evidence="1">
    <location>
        <begin position="192"/>
        <end position="211"/>
    </location>
</feature>
<feature type="compositionally biased region" description="Polar residues" evidence="1">
    <location>
        <begin position="49"/>
        <end position="62"/>
    </location>
</feature>
<accession>A0A9P6JSU9</accession>
<sequence length="389" mass="42683">MSSSASRMSAQGPTLPPIRSLQQPAGATDAHRLPTTNRLPPLRRPVQPNHRSTNSLGASIPTSGLAHTPEFFNPIHRDIASSMAAQEGLSRSLEKAFNVYNDRVRSDLRDFRGLCTSLVAQEQQEAMKWYSLCLKVMKERDIARQQLHLLSLERNSGSLTSPPISPSSTDQEAELNKALKRGREDYMMSNTVETASASSRSSSVETRPTRPLRLSPVHSPSGSPTRMSTSPLPVNDPSPSTLSASPTSMALPPSPQTNSHGRVDHRPGKRRKSCEAIGPTEVSSPRVKQQSRTPSPLSFPGHLRSLPPQQSADFPHIDLMYVPTNGLLVCRACILHKSKAPTVEPKSFPTTASWDDLRQHCLRAHPEACADVARLCPAEIFELRRRLSV</sequence>
<dbReference type="AlphaFoldDB" id="A0A9P6JSU9"/>
<name>A0A9P6JSU9_9AGAR</name>
<dbReference type="Proteomes" id="UP000807306">
    <property type="component" value="Unassembled WGS sequence"/>
</dbReference>
<reference evidence="2" key="1">
    <citation type="submission" date="2020-11" db="EMBL/GenBank/DDBJ databases">
        <authorList>
            <consortium name="DOE Joint Genome Institute"/>
            <person name="Ahrendt S."/>
            <person name="Riley R."/>
            <person name="Andreopoulos W."/>
            <person name="Labutti K."/>
            <person name="Pangilinan J."/>
            <person name="Ruiz-Duenas F.J."/>
            <person name="Barrasa J.M."/>
            <person name="Sanchez-Garcia M."/>
            <person name="Camarero S."/>
            <person name="Miyauchi S."/>
            <person name="Serrano A."/>
            <person name="Linde D."/>
            <person name="Babiker R."/>
            <person name="Drula E."/>
            <person name="Ayuso-Fernandez I."/>
            <person name="Pacheco R."/>
            <person name="Padilla G."/>
            <person name="Ferreira P."/>
            <person name="Barriuso J."/>
            <person name="Kellner H."/>
            <person name="Castanera R."/>
            <person name="Alfaro M."/>
            <person name="Ramirez L."/>
            <person name="Pisabarro A.G."/>
            <person name="Kuo A."/>
            <person name="Tritt A."/>
            <person name="Lipzen A."/>
            <person name="He G."/>
            <person name="Yan M."/>
            <person name="Ng V."/>
            <person name="Cullen D."/>
            <person name="Martin F."/>
            <person name="Rosso M.-N."/>
            <person name="Henrissat B."/>
            <person name="Hibbett D."/>
            <person name="Martinez A.T."/>
            <person name="Grigoriev I.V."/>
        </authorList>
    </citation>
    <scope>NUCLEOTIDE SEQUENCE</scope>
    <source>
        <strain evidence="2">CBS 506.95</strain>
    </source>
</reference>
<protein>
    <submittedName>
        <fullName evidence="2">Uncharacterized protein</fullName>
    </submittedName>
</protein>
<evidence type="ECO:0000313" key="2">
    <source>
        <dbReference type="EMBL" id="KAF9530900.1"/>
    </source>
</evidence>
<evidence type="ECO:0000256" key="1">
    <source>
        <dbReference type="SAM" id="MobiDB-lite"/>
    </source>
</evidence>
<dbReference type="OrthoDB" id="3066809at2759"/>
<feature type="region of interest" description="Disordered" evidence="1">
    <location>
        <begin position="192"/>
        <end position="301"/>
    </location>
</feature>
<feature type="compositionally biased region" description="Polar residues" evidence="1">
    <location>
        <begin position="1"/>
        <end position="12"/>
    </location>
</feature>
<feature type="region of interest" description="Disordered" evidence="1">
    <location>
        <begin position="154"/>
        <end position="175"/>
    </location>
</feature>
<feature type="compositionally biased region" description="Polar residues" evidence="1">
    <location>
        <begin position="281"/>
        <end position="296"/>
    </location>
</feature>
<organism evidence="2 3">
    <name type="scientific">Crepidotus variabilis</name>
    <dbReference type="NCBI Taxonomy" id="179855"/>
    <lineage>
        <taxon>Eukaryota</taxon>
        <taxon>Fungi</taxon>
        <taxon>Dikarya</taxon>
        <taxon>Basidiomycota</taxon>
        <taxon>Agaricomycotina</taxon>
        <taxon>Agaricomycetes</taxon>
        <taxon>Agaricomycetidae</taxon>
        <taxon>Agaricales</taxon>
        <taxon>Agaricineae</taxon>
        <taxon>Crepidotaceae</taxon>
        <taxon>Crepidotus</taxon>
    </lineage>
</organism>
<evidence type="ECO:0000313" key="3">
    <source>
        <dbReference type="Proteomes" id="UP000807306"/>
    </source>
</evidence>
<feature type="compositionally biased region" description="Low complexity" evidence="1">
    <location>
        <begin position="238"/>
        <end position="251"/>
    </location>
</feature>
<feature type="region of interest" description="Disordered" evidence="1">
    <location>
        <begin position="1"/>
        <end position="62"/>
    </location>
</feature>
<gene>
    <name evidence="2" type="ORF">CPB83DRAFT_144149</name>
</gene>
<feature type="compositionally biased region" description="Low complexity" evidence="1">
    <location>
        <begin position="156"/>
        <end position="168"/>
    </location>
</feature>
<comment type="caution">
    <text evidence="2">The sequence shown here is derived from an EMBL/GenBank/DDBJ whole genome shotgun (WGS) entry which is preliminary data.</text>
</comment>
<dbReference type="EMBL" id="MU157837">
    <property type="protein sequence ID" value="KAF9530900.1"/>
    <property type="molecule type" value="Genomic_DNA"/>
</dbReference>